<protein>
    <submittedName>
        <fullName evidence="2">Uncharacterized protein</fullName>
    </submittedName>
</protein>
<accession>A0A7S3WI06</accession>
<organism evidence="2">
    <name type="scientific">Strombidinopsis acuminata</name>
    <dbReference type="NCBI Taxonomy" id="141414"/>
    <lineage>
        <taxon>Eukaryota</taxon>
        <taxon>Sar</taxon>
        <taxon>Alveolata</taxon>
        <taxon>Ciliophora</taxon>
        <taxon>Intramacronucleata</taxon>
        <taxon>Spirotrichea</taxon>
        <taxon>Choreotrichia</taxon>
        <taxon>Choreotrichida</taxon>
        <taxon>Strombidinopsidae</taxon>
        <taxon>Strombidinopsis</taxon>
    </lineage>
</organism>
<evidence type="ECO:0000313" key="2">
    <source>
        <dbReference type="EMBL" id="CAE0558912.1"/>
    </source>
</evidence>
<name>A0A7S3WI06_9SPIT</name>
<proteinExistence type="predicted"/>
<feature type="region of interest" description="Disordered" evidence="1">
    <location>
        <begin position="76"/>
        <end position="116"/>
    </location>
</feature>
<dbReference type="EMBL" id="HBIQ01050163">
    <property type="protein sequence ID" value="CAE0558912.1"/>
    <property type="molecule type" value="Transcribed_RNA"/>
</dbReference>
<evidence type="ECO:0000256" key="1">
    <source>
        <dbReference type="SAM" id="MobiDB-lite"/>
    </source>
</evidence>
<dbReference type="AlphaFoldDB" id="A0A7S3WI06"/>
<gene>
    <name evidence="2" type="ORF">SACU0126_LOCUS15982</name>
</gene>
<sequence length="186" mass="20317">MGRRSVSHCTVRRIACMGCALRCGEQRACAELARCASTLDVASRGLTSALWHRGDATKADANAVIHKGSISAGKAFSSADHEARTGKGPLRLGPHLKGPDASQRIRSAPKPTDGQKRVRFDLDKNTVHAVLPYAEVYGLHPREFVFEKGGFFVVPICRPPDMHEVDELELSDQESLIDEDEWVLVG</sequence>
<reference evidence="2" key="1">
    <citation type="submission" date="2021-01" db="EMBL/GenBank/DDBJ databases">
        <authorList>
            <person name="Corre E."/>
            <person name="Pelletier E."/>
            <person name="Niang G."/>
            <person name="Scheremetjew M."/>
            <person name="Finn R."/>
            <person name="Kale V."/>
            <person name="Holt S."/>
            <person name="Cochrane G."/>
            <person name="Meng A."/>
            <person name="Brown T."/>
            <person name="Cohen L."/>
        </authorList>
    </citation>
    <scope>NUCLEOTIDE SEQUENCE</scope>
    <source>
        <strain evidence="2">SPMC142</strain>
    </source>
</reference>